<evidence type="ECO:0000256" key="1">
    <source>
        <dbReference type="ARBA" id="ARBA00000642"/>
    </source>
</evidence>
<evidence type="ECO:0000256" key="10">
    <source>
        <dbReference type="HAMAP-Rule" id="MF_00145"/>
    </source>
</evidence>
<dbReference type="RefSeq" id="WP_354369123.1">
    <property type="nucleotide sequence ID" value="NZ_JBEPMA010000015.1"/>
</dbReference>
<gene>
    <name evidence="10" type="primary">pgk</name>
    <name evidence="12" type="ORF">ABID14_001731</name>
</gene>
<dbReference type="SUPFAM" id="SSF53748">
    <property type="entry name" value="Phosphoglycerate kinase"/>
    <property type="match status" value="1"/>
</dbReference>
<protein>
    <recommendedName>
        <fullName evidence="4 10">Phosphoglycerate kinase</fullName>
        <ecNumber evidence="3 10">2.7.2.3</ecNumber>
    </recommendedName>
</protein>
<dbReference type="InterPro" id="IPR001576">
    <property type="entry name" value="Phosphoglycerate_kinase"/>
</dbReference>
<evidence type="ECO:0000256" key="11">
    <source>
        <dbReference type="RuleBase" id="RU000532"/>
    </source>
</evidence>
<feature type="binding site" evidence="10">
    <location>
        <position position="324"/>
    </location>
    <ligand>
        <name>ATP</name>
        <dbReference type="ChEBI" id="CHEBI:30616"/>
    </ligand>
</feature>
<keyword evidence="13" id="KW-1185">Reference proteome</keyword>
<keyword evidence="8 10" id="KW-0067">ATP-binding</keyword>
<evidence type="ECO:0000256" key="6">
    <source>
        <dbReference type="ARBA" id="ARBA00022741"/>
    </source>
</evidence>
<evidence type="ECO:0000256" key="3">
    <source>
        <dbReference type="ARBA" id="ARBA00013061"/>
    </source>
</evidence>
<dbReference type="PANTHER" id="PTHR11406">
    <property type="entry name" value="PHOSPHOGLYCERATE KINASE"/>
    <property type="match status" value="1"/>
</dbReference>
<feature type="binding site" evidence="10">
    <location>
        <begin position="350"/>
        <end position="353"/>
    </location>
    <ligand>
        <name>ATP</name>
        <dbReference type="ChEBI" id="CHEBI:30616"/>
    </ligand>
</feature>
<feature type="binding site" evidence="10">
    <location>
        <position position="152"/>
    </location>
    <ligand>
        <name>substrate</name>
    </ligand>
</feature>
<comment type="caution">
    <text evidence="10">Lacks conserved residue(s) required for the propagation of feature annotation.</text>
</comment>
<dbReference type="Gene3D" id="3.40.50.1260">
    <property type="entry name" value="Phosphoglycerate kinase, N-terminal domain"/>
    <property type="match status" value="2"/>
</dbReference>
<feature type="binding site" evidence="10">
    <location>
        <begin position="58"/>
        <end position="61"/>
    </location>
    <ligand>
        <name>substrate</name>
    </ligand>
</feature>
<evidence type="ECO:0000256" key="8">
    <source>
        <dbReference type="ARBA" id="ARBA00022840"/>
    </source>
</evidence>
<evidence type="ECO:0000256" key="4">
    <source>
        <dbReference type="ARBA" id="ARBA00016471"/>
    </source>
</evidence>
<dbReference type="EC" id="2.7.2.3" evidence="3 10"/>
<dbReference type="CDD" id="cd00318">
    <property type="entry name" value="Phosphoglycerate_kinase"/>
    <property type="match status" value="1"/>
</dbReference>
<comment type="catalytic activity">
    <reaction evidence="1 10 11">
        <text>(2R)-3-phosphoglycerate + ATP = (2R)-3-phospho-glyceroyl phosphate + ADP</text>
        <dbReference type="Rhea" id="RHEA:14801"/>
        <dbReference type="ChEBI" id="CHEBI:30616"/>
        <dbReference type="ChEBI" id="CHEBI:57604"/>
        <dbReference type="ChEBI" id="CHEBI:58272"/>
        <dbReference type="ChEBI" id="CHEBI:456216"/>
        <dbReference type="EC" id="2.7.2.3"/>
    </reaction>
</comment>
<dbReference type="Proteomes" id="UP001549162">
    <property type="component" value="Unassembled WGS sequence"/>
</dbReference>
<dbReference type="PRINTS" id="PR00477">
    <property type="entry name" value="PHGLYCKINASE"/>
</dbReference>
<comment type="subcellular location">
    <subcellularLocation>
        <location evidence="10">Cytoplasm</location>
    </subcellularLocation>
</comment>
<keyword evidence="9 10" id="KW-0324">Glycolysis</keyword>
<feature type="binding site" evidence="10">
    <location>
        <position position="119"/>
    </location>
    <ligand>
        <name>substrate</name>
    </ligand>
</feature>
<feature type="binding site" evidence="10">
    <location>
        <position position="202"/>
    </location>
    <ligand>
        <name>ATP</name>
        <dbReference type="ChEBI" id="CHEBI:30616"/>
    </ligand>
</feature>
<keyword evidence="5 10" id="KW-0808">Transferase</keyword>
<comment type="similarity">
    <text evidence="10 11">Belongs to the phosphoglycerate kinase family.</text>
</comment>
<dbReference type="InterPro" id="IPR036043">
    <property type="entry name" value="Phosphoglycerate_kinase_sf"/>
</dbReference>
<dbReference type="GO" id="GO:0004618">
    <property type="term" value="F:phosphoglycerate kinase activity"/>
    <property type="evidence" value="ECO:0007669"/>
    <property type="project" value="UniProtKB-EC"/>
</dbReference>
<dbReference type="PANTHER" id="PTHR11406:SF23">
    <property type="entry name" value="PHOSPHOGLYCERATE KINASE 1, CHLOROPLASTIC-RELATED"/>
    <property type="match status" value="1"/>
</dbReference>
<evidence type="ECO:0000256" key="7">
    <source>
        <dbReference type="ARBA" id="ARBA00022777"/>
    </source>
</evidence>
<evidence type="ECO:0000313" key="13">
    <source>
        <dbReference type="Proteomes" id="UP001549162"/>
    </source>
</evidence>
<dbReference type="HAMAP" id="MF_00145">
    <property type="entry name" value="Phosphoglyc_kinase"/>
    <property type="match status" value="1"/>
</dbReference>
<feature type="binding site" evidence="10">
    <location>
        <begin position="20"/>
        <end position="22"/>
    </location>
    <ligand>
        <name>substrate</name>
    </ligand>
</feature>
<keyword evidence="6 10" id="KW-0547">Nucleotide-binding</keyword>
<evidence type="ECO:0000256" key="2">
    <source>
        <dbReference type="ARBA" id="ARBA00004838"/>
    </source>
</evidence>
<comment type="pathway">
    <text evidence="2 10">Carbohydrate degradation; glycolysis; pyruvate from D-glyceraldehyde 3-phosphate: step 2/5.</text>
</comment>
<proteinExistence type="inferred from homology"/>
<dbReference type="InterPro" id="IPR015824">
    <property type="entry name" value="Phosphoglycerate_kinase_N"/>
</dbReference>
<evidence type="ECO:0000256" key="5">
    <source>
        <dbReference type="ARBA" id="ARBA00022679"/>
    </source>
</evidence>
<feature type="binding site" evidence="10">
    <location>
        <position position="35"/>
    </location>
    <ligand>
        <name>substrate</name>
    </ligand>
</feature>
<dbReference type="Pfam" id="PF00162">
    <property type="entry name" value="PGK"/>
    <property type="match status" value="1"/>
</dbReference>
<comment type="subunit">
    <text evidence="10">Monomer.</text>
</comment>
<dbReference type="EMBL" id="JBEPMA010000015">
    <property type="protein sequence ID" value="MET3618096.1"/>
    <property type="molecule type" value="Genomic_DNA"/>
</dbReference>
<reference evidence="12 13" key="1">
    <citation type="submission" date="2024-06" db="EMBL/GenBank/DDBJ databases">
        <title>Genomic Encyclopedia of Type Strains, Phase IV (KMG-IV): sequencing the most valuable type-strain genomes for metagenomic binning, comparative biology and taxonomic classification.</title>
        <authorList>
            <person name="Goeker M."/>
        </authorList>
    </citation>
    <scope>NUCLEOTIDE SEQUENCE [LARGE SCALE GENOMIC DNA]</scope>
    <source>
        <strain evidence="12 13">DSM 21460</strain>
    </source>
</reference>
<accession>A0ABV2JBH0</accession>
<comment type="caution">
    <text evidence="12">The sequence shown here is derived from an EMBL/GenBank/DDBJ whole genome shotgun (WGS) entry which is preliminary data.</text>
</comment>
<dbReference type="PIRSF" id="PIRSF000724">
    <property type="entry name" value="Pgk"/>
    <property type="match status" value="1"/>
</dbReference>
<sequence length="397" mass="42461">MKKTIRDYDFNGKTALVRVDFNVPLKDGVVTGDDRIVKAIPTINYLLDNGAKVVLMSHLGRPKGKYNKDMSMEAVAKKTSELLGKDVKFIASKEVIDEKVLEEVKNLKAGEVALLENLRFNPGEEKNDSDFSKKLASLGDIFVNDAFGTAHRAHASNVGVTEYLPSAAGFLIEKEIKYFDEALKNPQRPFVAILGGSKVSDKIGVIENLLDKVDSLVIVGAMANTFLKSKGLEVGKSLVENDKLDLARSIMANAIEKSVDLIIPVDAVVAAEVSEEAKAKTVEVDDVSLDDMILDIGPKSVANIKDKLENAKTVILNGPCGVFEIEQFSHGTIELAKILANLDETVIVGGGDSVSAVEKAGVADALTHISTGGGASLEMLEGKILPGIDAVEEGENA</sequence>
<evidence type="ECO:0000256" key="9">
    <source>
        <dbReference type="ARBA" id="ARBA00023152"/>
    </source>
</evidence>
<evidence type="ECO:0000313" key="12">
    <source>
        <dbReference type="EMBL" id="MET3618096.1"/>
    </source>
</evidence>
<organism evidence="12 13">
    <name type="scientific">Peptoniphilus olsenii</name>
    <dbReference type="NCBI Taxonomy" id="411570"/>
    <lineage>
        <taxon>Bacteria</taxon>
        <taxon>Bacillati</taxon>
        <taxon>Bacillota</taxon>
        <taxon>Tissierellia</taxon>
        <taxon>Tissierellales</taxon>
        <taxon>Peptoniphilaceae</taxon>
        <taxon>Peptoniphilus</taxon>
    </lineage>
</organism>
<keyword evidence="10" id="KW-0963">Cytoplasm</keyword>
<keyword evidence="7 10" id="KW-0418">Kinase</keyword>
<name>A0ABV2JBH0_9FIRM</name>